<dbReference type="PANTHER" id="PTHR13887:SF41">
    <property type="entry name" value="THIOREDOXIN SUPERFAMILY PROTEIN"/>
    <property type="match status" value="1"/>
</dbReference>
<dbReference type="CDD" id="cd03024">
    <property type="entry name" value="DsbA_FrnE"/>
    <property type="match status" value="1"/>
</dbReference>
<feature type="domain" description="DSBA-like thioredoxin" evidence="1">
    <location>
        <begin position="7"/>
        <end position="211"/>
    </location>
</feature>
<organism evidence="2">
    <name type="scientific">Salinispirillum sp. LH 10-3-1</name>
    <dbReference type="NCBI Taxonomy" id="2952525"/>
    <lineage>
        <taxon>Bacteria</taxon>
        <taxon>Pseudomonadati</taxon>
        <taxon>Pseudomonadota</taxon>
        <taxon>Gammaproteobacteria</taxon>
        <taxon>Oceanospirillales</taxon>
        <taxon>Saccharospirillaceae</taxon>
        <taxon>Salinispirillum</taxon>
    </lineage>
</organism>
<dbReference type="EMBL" id="CP101717">
    <property type="protein sequence ID" value="WLD57333.1"/>
    <property type="molecule type" value="Genomic_DNA"/>
</dbReference>
<dbReference type="SUPFAM" id="SSF52833">
    <property type="entry name" value="Thioredoxin-like"/>
    <property type="match status" value="1"/>
</dbReference>
<gene>
    <name evidence="2" type="ORF">NFC81_11465</name>
</gene>
<evidence type="ECO:0000259" key="1">
    <source>
        <dbReference type="Pfam" id="PF01323"/>
    </source>
</evidence>
<dbReference type="Pfam" id="PF01323">
    <property type="entry name" value="DSBA"/>
    <property type="match status" value="1"/>
</dbReference>
<sequence length="220" mass="24090">MTATLNIKIASDVVCPWCAIGYAHLLQAMQELKGEVVADISWLPFELNPDIVPEGEHLGEHLAKKYGSTAADSEANRQRISDIGEQAGFAFHFSPDMRIYGTFDAHRLLRWALDSAGPEKQSALKQALFAAYFQRNENPGDPSVLRRAAEQAGLDGDAALVALDSDQYVEEVRGEEEQLRRMGVSSVPTFIINDQYAITGGQPAAVFVNALREIAQKQAS</sequence>
<name>A0AB38YD89_9GAMM</name>
<proteinExistence type="predicted"/>
<dbReference type="InterPro" id="IPR001853">
    <property type="entry name" value="DSBA-like_thioredoxin_dom"/>
</dbReference>
<dbReference type="InterPro" id="IPR036249">
    <property type="entry name" value="Thioredoxin-like_sf"/>
</dbReference>
<dbReference type="GO" id="GO:0016491">
    <property type="term" value="F:oxidoreductase activity"/>
    <property type="evidence" value="ECO:0007669"/>
    <property type="project" value="InterPro"/>
</dbReference>
<accession>A0AB38YD89</accession>
<dbReference type="RefSeq" id="WP_304994619.1">
    <property type="nucleotide sequence ID" value="NZ_CP101717.1"/>
</dbReference>
<protein>
    <submittedName>
        <fullName evidence="2">DsbA family oxidoreductase</fullName>
    </submittedName>
</protein>
<reference evidence="2" key="1">
    <citation type="submission" date="2022-07" db="EMBL/GenBank/DDBJ databases">
        <title>Complete genome sequence of Salinispirillum sp. LH10-3-1 capable of multiple carbohydrate inversion isolated from a soda lake.</title>
        <authorList>
            <person name="Liu J."/>
            <person name="Zhai Y."/>
            <person name="Zhang H."/>
            <person name="Yang H."/>
            <person name="Qu J."/>
            <person name="Li J."/>
        </authorList>
    </citation>
    <scope>NUCLEOTIDE SEQUENCE</scope>
    <source>
        <strain evidence="2">LH 10-3-1</strain>
    </source>
</reference>
<evidence type="ECO:0000313" key="2">
    <source>
        <dbReference type="EMBL" id="WLD57333.1"/>
    </source>
</evidence>
<dbReference type="PANTHER" id="PTHR13887">
    <property type="entry name" value="GLUTATHIONE S-TRANSFERASE KAPPA"/>
    <property type="match status" value="1"/>
</dbReference>
<dbReference type="Gene3D" id="3.40.30.10">
    <property type="entry name" value="Glutaredoxin"/>
    <property type="match status" value="1"/>
</dbReference>
<dbReference type="AlphaFoldDB" id="A0AB38YD89"/>